<dbReference type="EMBL" id="CP136704">
    <property type="protein sequence ID" value="WOI32723.1"/>
    <property type="molecule type" value="Genomic_DNA"/>
</dbReference>
<dbReference type="PANTHER" id="PTHR43611">
    <property type="entry name" value="ALPHA-D-GLUCOSE 1-PHOSPHATE PHOSPHATASE"/>
    <property type="match status" value="1"/>
</dbReference>
<proteinExistence type="predicted"/>
<gene>
    <name evidence="1" type="ORF">R1T40_17485</name>
</gene>
<dbReference type="SUPFAM" id="SSF56784">
    <property type="entry name" value="HAD-like"/>
    <property type="match status" value="1"/>
</dbReference>
<reference evidence="1 2" key="1">
    <citation type="submission" date="2023-10" db="EMBL/GenBank/DDBJ databases">
        <title>Eight complete genome sequences of bacteria isolated from laboratory stock of Giant Kelp gametophytes.</title>
        <authorList>
            <person name="Tolentino B."/>
            <person name="Nuzhdin S."/>
        </authorList>
    </citation>
    <scope>NUCLEOTIDE SEQUENCE [LARGE SCALE GENOMIC DNA]</scope>
    <source>
        <strain evidence="1 2">LC.270.F.C4</strain>
    </source>
</reference>
<dbReference type="InterPro" id="IPR006439">
    <property type="entry name" value="HAD-SF_hydro_IA"/>
</dbReference>
<name>A0ABZ0HD25_TRISK</name>
<dbReference type="InterPro" id="IPR023214">
    <property type="entry name" value="HAD_sf"/>
</dbReference>
<accession>A0ABZ0HD25</accession>
<dbReference type="InterPro" id="IPR036412">
    <property type="entry name" value="HAD-like_sf"/>
</dbReference>
<dbReference type="RefSeq" id="WP_317385023.1">
    <property type="nucleotide sequence ID" value="NZ_CP136704.1"/>
</dbReference>
<sequence length="206" mass="23730">MSITAVVFDIGRVLLEWEPERFYDRLIGEPRRTALFKEVDLHGANLDVDRGHPFRETIYGLADKHPDWAEEIRHWHDSWIKMASPEIPHSVRLLRALKAKGVPVYALTNFGAETFVIAQTHYPFLREFDQAFVSAHLRCIKPDAEIYAQLEQGTGRRPDELLFTDDRPENITAAAVRGWKTHLFDQPETWAARLVAEGLLTEEEAQ</sequence>
<dbReference type="CDD" id="cd02603">
    <property type="entry name" value="HAD_sEH-N_like"/>
    <property type="match status" value="1"/>
</dbReference>
<evidence type="ECO:0000313" key="2">
    <source>
        <dbReference type="Proteomes" id="UP001302666"/>
    </source>
</evidence>
<organism evidence="1 2">
    <name type="scientific">Tritonibacter scottomollicae</name>
    <name type="common">Epibacterium scottomollicae</name>
    <dbReference type="NCBI Taxonomy" id="483013"/>
    <lineage>
        <taxon>Bacteria</taxon>
        <taxon>Pseudomonadati</taxon>
        <taxon>Pseudomonadota</taxon>
        <taxon>Alphaproteobacteria</taxon>
        <taxon>Rhodobacterales</taxon>
        <taxon>Paracoccaceae</taxon>
        <taxon>Tritonibacter</taxon>
    </lineage>
</organism>
<keyword evidence="2" id="KW-1185">Reference proteome</keyword>
<dbReference type="NCBIfam" id="TIGR01509">
    <property type="entry name" value="HAD-SF-IA-v3"/>
    <property type="match status" value="1"/>
</dbReference>
<dbReference type="PANTHER" id="PTHR43611:SF3">
    <property type="entry name" value="FLAVIN MONONUCLEOTIDE HYDROLASE 1, CHLOROPLATIC"/>
    <property type="match status" value="1"/>
</dbReference>
<protein>
    <submittedName>
        <fullName evidence="1">HAD family phosphatase</fullName>
    </submittedName>
</protein>
<dbReference type="InterPro" id="IPR023198">
    <property type="entry name" value="PGP-like_dom2"/>
</dbReference>
<dbReference type="Gene3D" id="3.40.50.1000">
    <property type="entry name" value="HAD superfamily/HAD-like"/>
    <property type="match status" value="1"/>
</dbReference>
<dbReference type="SFLD" id="SFLDS00003">
    <property type="entry name" value="Haloacid_Dehalogenase"/>
    <property type="match status" value="1"/>
</dbReference>
<dbReference type="SFLD" id="SFLDG01129">
    <property type="entry name" value="C1.5:_HAD__Beta-PGM__Phosphata"/>
    <property type="match status" value="1"/>
</dbReference>
<dbReference type="Proteomes" id="UP001302666">
    <property type="component" value="Chromosome"/>
</dbReference>
<dbReference type="Pfam" id="PF00702">
    <property type="entry name" value="Hydrolase"/>
    <property type="match status" value="1"/>
</dbReference>
<dbReference type="Gene3D" id="1.10.150.240">
    <property type="entry name" value="Putative phosphatase, domain 2"/>
    <property type="match status" value="1"/>
</dbReference>
<evidence type="ECO:0000313" key="1">
    <source>
        <dbReference type="EMBL" id="WOI32723.1"/>
    </source>
</evidence>